<keyword evidence="1" id="KW-0812">Transmembrane</keyword>
<evidence type="ECO:0000313" key="2">
    <source>
        <dbReference type="EMBL" id="MXU94061.1"/>
    </source>
</evidence>
<organism evidence="2">
    <name type="scientific">Ixodes ricinus</name>
    <name type="common">Common tick</name>
    <name type="synonym">Acarus ricinus</name>
    <dbReference type="NCBI Taxonomy" id="34613"/>
    <lineage>
        <taxon>Eukaryota</taxon>
        <taxon>Metazoa</taxon>
        <taxon>Ecdysozoa</taxon>
        <taxon>Arthropoda</taxon>
        <taxon>Chelicerata</taxon>
        <taxon>Arachnida</taxon>
        <taxon>Acari</taxon>
        <taxon>Parasitiformes</taxon>
        <taxon>Ixodida</taxon>
        <taxon>Ixodoidea</taxon>
        <taxon>Ixodidae</taxon>
        <taxon>Ixodinae</taxon>
        <taxon>Ixodes</taxon>
    </lineage>
</organism>
<keyword evidence="1" id="KW-1133">Transmembrane helix</keyword>
<protein>
    <submittedName>
        <fullName evidence="2">Uncharacterized protein</fullName>
    </submittedName>
</protein>
<feature type="transmembrane region" description="Helical" evidence="1">
    <location>
        <begin position="122"/>
        <end position="140"/>
    </location>
</feature>
<name>A0A6B0UX00_IXORI</name>
<evidence type="ECO:0000256" key="1">
    <source>
        <dbReference type="SAM" id="Phobius"/>
    </source>
</evidence>
<sequence>MSCRGIKTPNAQGGLPTAIFRTVPSYDLRTVRHTSYLDSSPISGVRTIRASAAHCCFEYETRATAAHKVRTAGRFFQIPGLQRVLVAFWHALVARARSRLTRCRCIIEGRTLALEVGQLKDLPAVLILSLTVAMLLGLYISGRGWGYGGIGKEIYS</sequence>
<dbReference type="EMBL" id="GIFC01011978">
    <property type="protein sequence ID" value="MXU94061.1"/>
    <property type="molecule type" value="Transcribed_RNA"/>
</dbReference>
<dbReference type="AlphaFoldDB" id="A0A6B0UX00"/>
<proteinExistence type="predicted"/>
<keyword evidence="1" id="KW-0472">Membrane</keyword>
<reference evidence="2" key="1">
    <citation type="submission" date="2019-12" db="EMBL/GenBank/DDBJ databases">
        <title>An insight into the sialome of adult female Ixodes ricinus ticks feeding for 6 days.</title>
        <authorList>
            <person name="Perner J."/>
            <person name="Ribeiro J.M.C."/>
        </authorList>
    </citation>
    <scope>NUCLEOTIDE SEQUENCE</scope>
    <source>
        <strain evidence="2">Semi-engorged</strain>
        <tissue evidence="2">Salivary glands</tissue>
    </source>
</reference>
<accession>A0A6B0UX00</accession>